<keyword evidence="8" id="KW-0804">Transcription</keyword>
<keyword evidence="4 10" id="KW-0863">Zinc-finger</keyword>
<feature type="region of interest" description="Disordered" evidence="12">
    <location>
        <begin position="304"/>
        <end position="404"/>
    </location>
</feature>
<dbReference type="GO" id="GO:0000978">
    <property type="term" value="F:RNA polymerase II cis-regulatory region sequence-specific DNA binding"/>
    <property type="evidence" value="ECO:0007669"/>
    <property type="project" value="TreeGrafter"/>
</dbReference>
<feature type="domain" description="ZAD" evidence="14">
    <location>
        <begin position="17"/>
        <end position="92"/>
    </location>
</feature>
<evidence type="ECO:0000256" key="6">
    <source>
        <dbReference type="ARBA" id="ARBA00023015"/>
    </source>
</evidence>
<dbReference type="GO" id="GO:0000981">
    <property type="term" value="F:DNA-binding transcription factor activity, RNA polymerase II-specific"/>
    <property type="evidence" value="ECO:0007669"/>
    <property type="project" value="TreeGrafter"/>
</dbReference>
<comment type="subcellular location">
    <subcellularLocation>
        <location evidence="1">Nucleus</location>
    </subcellularLocation>
</comment>
<evidence type="ECO:0000256" key="8">
    <source>
        <dbReference type="ARBA" id="ARBA00023163"/>
    </source>
</evidence>
<feature type="compositionally biased region" description="Polar residues" evidence="12">
    <location>
        <begin position="385"/>
        <end position="404"/>
    </location>
</feature>
<keyword evidence="7" id="KW-0238">DNA-binding</keyword>
<keyword evidence="3" id="KW-0677">Repeat</keyword>
<feature type="compositionally biased region" description="Basic and acidic residues" evidence="12">
    <location>
        <begin position="375"/>
        <end position="384"/>
    </location>
</feature>
<feature type="compositionally biased region" description="Basic and acidic residues" evidence="12">
    <location>
        <begin position="92"/>
        <end position="107"/>
    </location>
</feature>
<feature type="binding site" evidence="11">
    <location>
        <position position="19"/>
    </location>
    <ligand>
        <name>Zn(2+)</name>
        <dbReference type="ChEBI" id="CHEBI:29105"/>
    </ligand>
</feature>
<dbReference type="SUPFAM" id="SSF57667">
    <property type="entry name" value="beta-beta-alpha zinc fingers"/>
    <property type="match status" value="1"/>
</dbReference>
<dbReference type="PROSITE" id="PS50157">
    <property type="entry name" value="ZINC_FINGER_C2H2_2"/>
    <property type="match status" value="2"/>
</dbReference>
<evidence type="ECO:0000256" key="10">
    <source>
        <dbReference type="PROSITE-ProRule" id="PRU00042"/>
    </source>
</evidence>
<reference evidence="15" key="1">
    <citation type="submission" date="2020-11" db="EMBL/GenBank/DDBJ databases">
        <authorList>
            <person name="Tran Van P."/>
        </authorList>
    </citation>
    <scope>NUCLEOTIDE SEQUENCE</scope>
</reference>
<dbReference type="PANTHER" id="PTHR24384">
    <property type="entry name" value="FINGER PUTATIVE TRANSCRIPTION FACTOR FAMILY-RELATED"/>
    <property type="match status" value="1"/>
</dbReference>
<evidence type="ECO:0000256" key="3">
    <source>
        <dbReference type="ARBA" id="ARBA00022737"/>
    </source>
</evidence>
<organism evidence="15">
    <name type="scientific">Timema monikensis</name>
    <dbReference type="NCBI Taxonomy" id="170555"/>
    <lineage>
        <taxon>Eukaryota</taxon>
        <taxon>Metazoa</taxon>
        <taxon>Ecdysozoa</taxon>
        <taxon>Arthropoda</taxon>
        <taxon>Hexapoda</taxon>
        <taxon>Insecta</taxon>
        <taxon>Pterygota</taxon>
        <taxon>Neoptera</taxon>
        <taxon>Polyneoptera</taxon>
        <taxon>Phasmatodea</taxon>
        <taxon>Timematodea</taxon>
        <taxon>Timematoidea</taxon>
        <taxon>Timematidae</taxon>
        <taxon>Timema</taxon>
    </lineage>
</organism>
<feature type="domain" description="C2H2-type" evidence="13">
    <location>
        <begin position="215"/>
        <end position="243"/>
    </location>
</feature>
<evidence type="ECO:0000256" key="2">
    <source>
        <dbReference type="ARBA" id="ARBA00022723"/>
    </source>
</evidence>
<dbReference type="Pfam" id="PF07776">
    <property type="entry name" value="zf-AD"/>
    <property type="match status" value="1"/>
</dbReference>
<evidence type="ECO:0000256" key="1">
    <source>
        <dbReference type="ARBA" id="ARBA00004123"/>
    </source>
</evidence>
<name>A0A7R9HNR7_9NEOP</name>
<dbReference type="SUPFAM" id="SSF57716">
    <property type="entry name" value="Glucocorticoid receptor-like (DNA-binding domain)"/>
    <property type="match status" value="1"/>
</dbReference>
<feature type="compositionally biased region" description="Polar residues" evidence="12">
    <location>
        <begin position="308"/>
        <end position="333"/>
    </location>
</feature>
<evidence type="ECO:0000256" key="5">
    <source>
        <dbReference type="ARBA" id="ARBA00022833"/>
    </source>
</evidence>
<dbReference type="AlphaFoldDB" id="A0A7R9HNR7"/>
<gene>
    <name evidence="15" type="ORF">TMSB3V08_LOCUS3754</name>
</gene>
<keyword evidence="2 11" id="KW-0479">Metal-binding</keyword>
<feature type="binding site" evidence="11">
    <location>
        <position position="68"/>
    </location>
    <ligand>
        <name>Zn(2+)</name>
        <dbReference type="ChEBI" id="CHEBI:29105"/>
    </ligand>
</feature>
<dbReference type="SMART" id="SM00868">
    <property type="entry name" value="zf-AD"/>
    <property type="match status" value="1"/>
</dbReference>
<evidence type="ECO:0000256" key="4">
    <source>
        <dbReference type="ARBA" id="ARBA00022771"/>
    </source>
</evidence>
<dbReference type="GO" id="GO:0005634">
    <property type="term" value="C:nucleus"/>
    <property type="evidence" value="ECO:0007669"/>
    <property type="project" value="UniProtKB-SubCell"/>
</dbReference>
<evidence type="ECO:0000259" key="13">
    <source>
        <dbReference type="PROSITE" id="PS50157"/>
    </source>
</evidence>
<dbReference type="PROSITE" id="PS51915">
    <property type="entry name" value="ZAD"/>
    <property type="match status" value="1"/>
</dbReference>
<proteinExistence type="predicted"/>
<evidence type="ECO:0000256" key="9">
    <source>
        <dbReference type="ARBA" id="ARBA00023242"/>
    </source>
</evidence>
<dbReference type="InterPro" id="IPR050752">
    <property type="entry name" value="C2H2-ZF_domain"/>
</dbReference>
<dbReference type="GO" id="GO:0008270">
    <property type="term" value="F:zinc ion binding"/>
    <property type="evidence" value="ECO:0007669"/>
    <property type="project" value="UniProtKB-UniRule"/>
</dbReference>
<dbReference type="Gene3D" id="3.40.1800.20">
    <property type="match status" value="1"/>
</dbReference>
<sequence length="404" mass="44623">MAENRPVKTTASPAAEEVCRLCGKTKVDLVSIYSEEASAKNILQKMKDLLNINVTLQDKLSKRVCHSCVTQLTLCDGMVEFFMKNQEVLKKKYPEDTEPGELSKDLSTDADSGEPSEACAVDGDEATLSPVEEPPNINTNVSTDGGAEQGPERTKMSIVVLDPESLGVSINQDMLFALHGLDATLPVACDFCENEFDDLEKFDIHMASHKEVRFFSCQLCTNTYMSWSNLVAHRKACHGGSVLSCEECSERRYHPDLGPVNYAVGDFPVGCEECGAGFHSLNELYRHFRDQANHNTVRRVKIAKGLQESKSLPSRRSLQESKSLPSRSLQESKSLPFKGLQESKSLPSKGLQKSESIKPSKGCQENEATVQGPSKDQEPSREQETTVQGYSKAQETTIQESSRE</sequence>
<dbReference type="EMBL" id="OB793301">
    <property type="protein sequence ID" value="CAD7426886.1"/>
    <property type="molecule type" value="Genomic_DNA"/>
</dbReference>
<dbReference type="InterPro" id="IPR013087">
    <property type="entry name" value="Znf_C2H2_type"/>
</dbReference>
<evidence type="ECO:0000313" key="15">
    <source>
        <dbReference type="EMBL" id="CAD7426886.1"/>
    </source>
</evidence>
<feature type="binding site" evidence="11">
    <location>
        <position position="65"/>
    </location>
    <ligand>
        <name>Zn(2+)</name>
        <dbReference type="ChEBI" id="CHEBI:29105"/>
    </ligand>
</feature>
<dbReference type="PANTHER" id="PTHR24384:SF189">
    <property type="entry name" value="C2H2-TYPE DOMAIN-CONTAINING PROTEIN-RELATED"/>
    <property type="match status" value="1"/>
</dbReference>
<dbReference type="InterPro" id="IPR012934">
    <property type="entry name" value="Znf_AD"/>
</dbReference>
<dbReference type="SMART" id="SM00355">
    <property type="entry name" value="ZnF_C2H2"/>
    <property type="match status" value="3"/>
</dbReference>
<keyword evidence="5 11" id="KW-0862">Zinc</keyword>
<feature type="region of interest" description="Disordered" evidence="12">
    <location>
        <begin position="92"/>
        <end position="152"/>
    </location>
</feature>
<evidence type="ECO:0000256" key="12">
    <source>
        <dbReference type="SAM" id="MobiDB-lite"/>
    </source>
</evidence>
<keyword evidence="9" id="KW-0539">Nucleus</keyword>
<protein>
    <submittedName>
        <fullName evidence="15">Uncharacterized protein</fullName>
    </submittedName>
</protein>
<dbReference type="InterPro" id="IPR036236">
    <property type="entry name" value="Znf_C2H2_sf"/>
</dbReference>
<evidence type="ECO:0000256" key="11">
    <source>
        <dbReference type="PROSITE-ProRule" id="PRU01263"/>
    </source>
</evidence>
<keyword evidence="6" id="KW-0805">Transcription regulation</keyword>
<feature type="binding site" evidence="11">
    <location>
        <position position="22"/>
    </location>
    <ligand>
        <name>Zn(2+)</name>
        <dbReference type="ChEBI" id="CHEBI:29105"/>
    </ligand>
</feature>
<feature type="domain" description="C2H2-type" evidence="13">
    <location>
        <begin position="269"/>
        <end position="299"/>
    </location>
</feature>
<accession>A0A7R9HNR7</accession>
<evidence type="ECO:0000256" key="7">
    <source>
        <dbReference type="ARBA" id="ARBA00023125"/>
    </source>
</evidence>
<dbReference type="Gene3D" id="3.30.160.60">
    <property type="entry name" value="Classic Zinc Finger"/>
    <property type="match status" value="1"/>
</dbReference>
<feature type="compositionally biased region" description="Polar residues" evidence="12">
    <location>
        <begin position="342"/>
        <end position="354"/>
    </location>
</feature>
<evidence type="ECO:0000259" key="14">
    <source>
        <dbReference type="PROSITE" id="PS51915"/>
    </source>
</evidence>
<dbReference type="PROSITE" id="PS00028">
    <property type="entry name" value="ZINC_FINGER_C2H2_1"/>
    <property type="match status" value="2"/>
</dbReference>